<keyword evidence="3" id="KW-0812">Transmembrane</keyword>
<feature type="non-terminal residue" evidence="6">
    <location>
        <position position="1"/>
    </location>
</feature>
<comment type="subcellular location">
    <subcellularLocation>
        <location evidence="1">Membrane</location>
    </subcellularLocation>
</comment>
<feature type="non-terminal residue" evidence="6">
    <location>
        <position position="121"/>
    </location>
</feature>
<reference evidence="6 7" key="1">
    <citation type="submission" date="2016-09" db="EMBL/GenBank/DDBJ databases">
        <title>Extensive genetic diversity and differential bi-allelic expression allows diatom success in the polar Southern Ocean.</title>
        <authorList>
            <consortium name="DOE Joint Genome Institute"/>
            <person name="Mock T."/>
            <person name="Otillar R.P."/>
            <person name="Strauss J."/>
            <person name="Dupont C."/>
            <person name="Frickenhaus S."/>
            <person name="Maumus F."/>
            <person name="Mcmullan M."/>
            <person name="Sanges R."/>
            <person name="Schmutz J."/>
            <person name="Toseland A."/>
            <person name="Valas R."/>
            <person name="Veluchamy A."/>
            <person name="Ward B.J."/>
            <person name="Allen A."/>
            <person name="Barry K."/>
            <person name="Falciatore A."/>
            <person name="Ferrante M."/>
            <person name="Fortunato A.E."/>
            <person name="Gloeckner G."/>
            <person name="Gruber A."/>
            <person name="Hipkin R."/>
            <person name="Janech M."/>
            <person name="Kroth P."/>
            <person name="Leese F."/>
            <person name="Lindquist E."/>
            <person name="Lyon B.R."/>
            <person name="Martin J."/>
            <person name="Mayer C."/>
            <person name="Parker M."/>
            <person name="Quesneville H."/>
            <person name="Raymond J."/>
            <person name="Uhlig C."/>
            <person name="Valentin K.U."/>
            <person name="Worden A.Z."/>
            <person name="Armbrust E.V."/>
            <person name="Bowler C."/>
            <person name="Green B."/>
            <person name="Moulton V."/>
            <person name="Van Oosterhout C."/>
            <person name="Grigoriev I."/>
        </authorList>
    </citation>
    <scope>NUCLEOTIDE SEQUENCE [LARGE SCALE GENOMIC DNA]</scope>
    <source>
        <strain evidence="6 7">CCMP1102</strain>
    </source>
</reference>
<dbReference type="PANTHER" id="PTHR21346:SF10">
    <property type="entry name" value="TRANSMEMBRANE PROTEIN"/>
    <property type="match status" value="1"/>
</dbReference>
<dbReference type="InterPro" id="IPR007014">
    <property type="entry name" value="FUN14"/>
</dbReference>
<dbReference type="KEGG" id="fcy:FRACYDRAFT_144697"/>
<dbReference type="PROSITE" id="PS00018">
    <property type="entry name" value="EF_HAND_1"/>
    <property type="match status" value="1"/>
</dbReference>
<dbReference type="InterPro" id="IPR018247">
    <property type="entry name" value="EF_Hand_1_Ca_BS"/>
</dbReference>
<dbReference type="PANTHER" id="PTHR21346">
    <property type="entry name" value="FUN14 DOMAIN CONTAINING"/>
    <property type="match status" value="1"/>
</dbReference>
<evidence type="ECO:0008006" key="8">
    <source>
        <dbReference type="Google" id="ProtNLM"/>
    </source>
</evidence>
<evidence type="ECO:0000256" key="1">
    <source>
        <dbReference type="ARBA" id="ARBA00004370"/>
    </source>
</evidence>
<gene>
    <name evidence="6" type="ORF">FRACYDRAFT_144697</name>
</gene>
<protein>
    <recommendedName>
        <fullName evidence="8">EF-hand domain-containing protein</fullName>
    </recommendedName>
</protein>
<dbReference type="Pfam" id="PF04930">
    <property type="entry name" value="FUN14"/>
    <property type="match status" value="1"/>
</dbReference>
<evidence type="ECO:0000256" key="2">
    <source>
        <dbReference type="ARBA" id="ARBA00009160"/>
    </source>
</evidence>
<name>A0A1E7EU76_9STRA</name>
<dbReference type="AlphaFoldDB" id="A0A1E7EU76"/>
<dbReference type="Proteomes" id="UP000095751">
    <property type="component" value="Unassembled WGS sequence"/>
</dbReference>
<dbReference type="EMBL" id="KV784375">
    <property type="protein sequence ID" value="OEU09521.1"/>
    <property type="molecule type" value="Genomic_DNA"/>
</dbReference>
<evidence type="ECO:0000313" key="6">
    <source>
        <dbReference type="EMBL" id="OEU09521.1"/>
    </source>
</evidence>
<sequence>EPMDVVNQFIDKNKDALSEISFGGVMGYCSGMAFRKVGRGVGLVAGVGFIGLQTAKHMGYIDVDWDKIGRDAIKPLDTNNDGKIDGQDIEVLWKKSQVVLQDQIPGAGGFSAGFLMGARRG</sequence>
<proteinExistence type="inferred from homology"/>
<keyword evidence="5" id="KW-0472">Membrane</keyword>
<dbReference type="InParanoid" id="A0A1E7EU76"/>
<dbReference type="GO" id="GO:0016020">
    <property type="term" value="C:membrane"/>
    <property type="evidence" value="ECO:0007669"/>
    <property type="project" value="UniProtKB-SubCell"/>
</dbReference>
<comment type="similarity">
    <text evidence="2">Belongs to the FUN14 family.</text>
</comment>
<accession>A0A1E7EU76</accession>
<evidence type="ECO:0000313" key="7">
    <source>
        <dbReference type="Proteomes" id="UP000095751"/>
    </source>
</evidence>
<keyword evidence="7" id="KW-1185">Reference proteome</keyword>
<dbReference type="OrthoDB" id="163794at2759"/>
<evidence type="ECO:0000256" key="4">
    <source>
        <dbReference type="ARBA" id="ARBA00022989"/>
    </source>
</evidence>
<evidence type="ECO:0000256" key="5">
    <source>
        <dbReference type="ARBA" id="ARBA00023136"/>
    </source>
</evidence>
<keyword evidence="4" id="KW-1133">Transmembrane helix</keyword>
<evidence type="ECO:0000256" key="3">
    <source>
        <dbReference type="ARBA" id="ARBA00022692"/>
    </source>
</evidence>
<organism evidence="6 7">
    <name type="scientific">Fragilariopsis cylindrus CCMP1102</name>
    <dbReference type="NCBI Taxonomy" id="635003"/>
    <lineage>
        <taxon>Eukaryota</taxon>
        <taxon>Sar</taxon>
        <taxon>Stramenopiles</taxon>
        <taxon>Ochrophyta</taxon>
        <taxon>Bacillariophyta</taxon>
        <taxon>Bacillariophyceae</taxon>
        <taxon>Bacillariophycidae</taxon>
        <taxon>Bacillariales</taxon>
        <taxon>Bacillariaceae</taxon>
        <taxon>Fragilariopsis</taxon>
    </lineage>
</organism>